<organism evidence="1 2">
    <name type="scientific">Lindgomyces ingoldianus</name>
    <dbReference type="NCBI Taxonomy" id="673940"/>
    <lineage>
        <taxon>Eukaryota</taxon>
        <taxon>Fungi</taxon>
        <taxon>Dikarya</taxon>
        <taxon>Ascomycota</taxon>
        <taxon>Pezizomycotina</taxon>
        <taxon>Dothideomycetes</taxon>
        <taxon>Pleosporomycetidae</taxon>
        <taxon>Pleosporales</taxon>
        <taxon>Lindgomycetaceae</taxon>
        <taxon>Lindgomyces</taxon>
    </lineage>
</organism>
<gene>
    <name evidence="1" type="ORF">BDR25DRAFT_100434</name>
</gene>
<keyword evidence="2" id="KW-1185">Reference proteome</keyword>
<comment type="caution">
    <text evidence="1">The sequence shown here is derived from an EMBL/GenBank/DDBJ whole genome shotgun (WGS) entry which is preliminary data.</text>
</comment>
<sequence>MRMQISRALDCSACNHSARTSGGSWKQKSRGHPSLSLIHSVQAARPEGRLTSGGSGILMRVGECSGAGIDTCFAGGPAVQIASTWNPHNLASEELLFSVGLGALLIRRMRDLRDWSRLTKACERRSAPLLGCKIICKMSIPTISTQMALRPNLSPQQCRVGQGSGTELDDG</sequence>
<dbReference type="EMBL" id="MU003496">
    <property type="protein sequence ID" value="KAF2475172.1"/>
    <property type="molecule type" value="Genomic_DNA"/>
</dbReference>
<evidence type="ECO:0000313" key="1">
    <source>
        <dbReference type="EMBL" id="KAF2475172.1"/>
    </source>
</evidence>
<proteinExistence type="predicted"/>
<accession>A0ACB6R7W8</accession>
<protein>
    <submittedName>
        <fullName evidence="1">Uncharacterized protein</fullName>
    </submittedName>
</protein>
<dbReference type="Proteomes" id="UP000799755">
    <property type="component" value="Unassembled WGS sequence"/>
</dbReference>
<name>A0ACB6R7W8_9PLEO</name>
<reference evidence="1" key="1">
    <citation type="journal article" date="2020" name="Stud. Mycol.">
        <title>101 Dothideomycetes genomes: a test case for predicting lifestyles and emergence of pathogens.</title>
        <authorList>
            <person name="Haridas S."/>
            <person name="Albert R."/>
            <person name="Binder M."/>
            <person name="Bloem J."/>
            <person name="Labutti K."/>
            <person name="Salamov A."/>
            <person name="Andreopoulos B."/>
            <person name="Baker S."/>
            <person name="Barry K."/>
            <person name="Bills G."/>
            <person name="Bluhm B."/>
            <person name="Cannon C."/>
            <person name="Castanera R."/>
            <person name="Culley D."/>
            <person name="Daum C."/>
            <person name="Ezra D."/>
            <person name="Gonzalez J."/>
            <person name="Henrissat B."/>
            <person name="Kuo A."/>
            <person name="Liang C."/>
            <person name="Lipzen A."/>
            <person name="Lutzoni F."/>
            <person name="Magnuson J."/>
            <person name="Mondo S."/>
            <person name="Nolan M."/>
            <person name="Ohm R."/>
            <person name="Pangilinan J."/>
            <person name="Park H.-J."/>
            <person name="Ramirez L."/>
            <person name="Alfaro M."/>
            <person name="Sun H."/>
            <person name="Tritt A."/>
            <person name="Yoshinaga Y."/>
            <person name="Zwiers L.-H."/>
            <person name="Turgeon B."/>
            <person name="Goodwin S."/>
            <person name="Spatafora J."/>
            <person name="Crous P."/>
            <person name="Grigoriev I."/>
        </authorList>
    </citation>
    <scope>NUCLEOTIDE SEQUENCE</scope>
    <source>
        <strain evidence="1">ATCC 200398</strain>
    </source>
</reference>
<evidence type="ECO:0000313" key="2">
    <source>
        <dbReference type="Proteomes" id="UP000799755"/>
    </source>
</evidence>